<name>A0A836BTW0_9CHLO</name>
<evidence type="ECO:0000256" key="1">
    <source>
        <dbReference type="SAM" id="MobiDB-lite"/>
    </source>
</evidence>
<comment type="caution">
    <text evidence="2">The sequence shown here is derived from an EMBL/GenBank/DDBJ whole genome shotgun (WGS) entry which is preliminary data.</text>
</comment>
<dbReference type="AlphaFoldDB" id="A0A836BTW0"/>
<dbReference type="EMBL" id="JAEHOE010000078">
    <property type="protein sequence ID" value="KAG2488966.1"/>
    <property type="molecule type" value="Genomic_DNA"/>
</dbReference>
<dbReference type="OrthoDB" id="551766at2759"/>
<feature type="region of interest" description="Disordered" evidence="1">
    <location>
        <begin position="203"/>
        <end position="255"/>
    </location>
</feature>
<evidence type="ECO:0000313" key="2">
    <source>
        <dbReference type="EMBL" id="KAG2488966.1"/>
    </source>
</evidence>
<evidence type="ECO:0000313" key="3">
    <source>
        <dbReference type="Proteomes" id="UP000612055"/>
    </source>
</evidence>
<organism evidence="2 3">
    <name type="scientific">Edaphochlamys debaryana</name>
    <dbReference type="NCBI Taxonomy" id="47281"/>
    <lineage>
        <taxon>Eukaryota</taxon>
        <taxon>Viridiplantae</taxon>
        <taxon>Chlorophyta</taxon>
        <taxon>core chlorophytes</taxon>
        <taxon>Chlorophyceae</taxon>
        <taxon>CS clade</taxon>
        <taxon>Chlamydomonadales</taxon>
        <taxon>Chlamydomonadales incertae sedis</taxon>
        <taxon>Edaphochlamys</taxon>
    </lineage>
</organism>
<dbReference type="Proteomes" id="UP000612055">
    <property type="component" value="Unassembled WGS sequence"/>
</dbReference>
<feature type="compositionally biased region" description="Low complexity" evidence="1">
    <location>
        <begin position="219"/>
        <end position="241"/>
    </location>
</feature>
<gene>
    <name evidence="2" type="ORF">HYH03_012583</name>
</gene>
<reference evidence="2" key="1">
    <citation type="journal article" date="2020" name="bioRxiv">
        <title>Comparative genomics of Chlamydomonas.</title>
        <authorList>
            <person name="Craig R.J."/>
            <person name="Hasan A.R."/>
            <person name="Ness R.W."/>
            <person name="Keightley P.D."/>
        </authorList>
    </citation>
    <scope>NUCLEOTIDE SEQUENCE</scope>
    <source>
        <strain evidence="2">CCAP 11/70</strain>
    </source>
</reference>
<sequence>MMLQSSRTTVCATRGSRCTRAVVNPSRVVTARATATLARPVEEAAPAQAAAAAAPVEARVMDDGEVTGPTSSGLDFIDLVHLEPAIVQLCLEDAVTFRNVCDCANPMRMRNSARAYEHAPSRDNVAARAKSPVPRRFNVNMLANYRDNVTRNLAPTVAHGFANAARAAGLALAAPQPGSTPPPFKRAAALRLYWQQTRASQEAAAKASGGTAQQHSSRAGAGAQAAAGPTAAPVGAARRNAPPAPPPQQRAPEGQRVPAFALASTTDDRLCVQQPGGEGMACARADWI</sequence>
<protein>
    <submittedName>
        <fullName evidence="2">Uncharacterized protein</fullName>
    </submittedName>
</protein>
<keyword evidence="3" id="KW-1185">Reference proteome</keyword>
<proteinExistence type="predicted"/>
<accession>A0A836BTW0</accession>